<dbReference type="EMBL" id="BQNB010010283">
    <property type="protein sequence ID" value="GJS75158.1"/>
    <property type="molecule type" value="Genomic_DNA"/>
</dbReference>
<reference evidence="1" key="1">
    <citation type="journal article" date="2022" name="Int. J. Mol. Sci.">
        <title>Draft Genome of Tanacetum Coccineum: Genomic Comparison of Closely Related Tanacetum-Family Plants.</title>
        <authorList>
            <person name="Yamashiro T."/>
            <person name="Shiraishi A."/>
            <person name="Nakayama K."/>
            <person name="Satake H."/>
        </authorList>
    </citation>
    <scope>NUCLEOTIDE SEQUENCE</scope>
</reference>
<dbReference type="PANTHER" id="PTHR35730:SF2">
    <property type="entry name" value="KINETOCHORE PROTEIN SPC24 HOMOLOG-RELATED"/>
    <property type="match status" value="1"/>
</dbReference>
<organism evidence="1 2">
    <name type="scientific">Tanacetum coccineum</name>
    <dbReference type="NCBI Taxonomy" id="301880"/>
    <lineage>
        <taxon>Eukaryota</taxon>
        <taxon>Viridiplantae</taxon>
        <taxon>Streptophyta</taxon>
        <taxon>Embryophyta</taxon>
        <taxon>Tracheophyta</taxon>
        <taxon>Spermatophyta</taxon>
        <taxon>Magnoliopsida</taxon>
        <taxon>eudicotyledons</taxon>
        <taxon>Gunneridae</taxon>
        <taxon>Pentapetalae</taxon>
        <taxon>asterids</taxon>
        <taxon>campanulids</taxon>
        <taxon>Asterales</taxon>
        <taxon>Asteraceae</taxon>
        <taxon>Asteroideae</taxon>
        <taxon>Anthemideae</taxon>
        <taxon>Anthemidinae</taxon>
        <taxon>Tanacetum</taxon>
    </lineage>
</organism>
<accession>A0ABQ4YD92</accession>
<protein>
    <submittedName>
        <fullName evidence="1">Uncharacterized protein</fullName>
    </submittedName>
</protein>
<dbReference type="PANTHER" id="PTHR35730">
    <property type="entry name" value="KINETOCHORE PROTEIN SPC24 HOMOLOG-RELATED"/>
    <property type="match status" value="1"/>
</dbReference>
<comment type="caution">
    <text evidence="1">The sequence shown here is derived from an EMBL/GenBank/DDBJ whole genome shotgun (WGS) entry which is preliminary data.</text>
</comment>
<dbReference type="InterPro" id="IPR044951">
    <property type="entry name" value="SPC24-like"/>
</dbReference>
<dbReference type="Proteomes" id="UP001151760">
    <property type="component" value="Unassembled WGS sequence"/>
</dbReference>
<keyword evidence="2" id="KW-1185">Reference proteome</keyword>
<evidence type="ECO:0000313" key="1">
    <source>
        <dbReference type="EMBL" id="GJS75158.1"/>
    </source>
</evidence>
<gene>
    <name evidence="1" type="ORF">Tco_0725039</name>
</gene>
<sequence length="72" mass="8282">MGESNKSRKKMEIEEIISYSDDLVNLLKNQSDINEFENCIEISNQLRSRCRSDHAQLNTSLQDEPKAILNAL</sequence>
<name>A0ABQ4YD92_9ASTR</name>
<reference evidence="1" key="2">
    <citation type="submission" date="2022-01" db="EMBL/GenBank/DDBJ databases">
        <authorList>
            <person name="Yamashiro T."/>
            <person name="Shiraishi A."/>
            <person name="Satake H."/>
            <person name="Nakayama K."/>
        </authorList>
    </citation>
    <scope>NUCLEOTIDE SEQUENCE</scope>
</reference>
<evidence type="ECO:0000313" key="2">
    <source>
        <dbReference type="Proteomes" id="UP001151760"/>
    </source>
</evidence>
<proteinExistence type="predicted"/>